<feature type="region of interest" description="Disordered" evidence="1">
    <location>
        <begin position="29"/>
        <end position="147"/>
    </location>
</feature>
<name>A0AAE1XYU3_9LAMI</name>
<proteinExistence type="predicted"/>
<reference evidence="2" key="1">
    <citation type="submission" date="2020-06" db="EMBL/GenBank/DDBJ databases">
        <authorList>
            <person name="Li T."/>
            <person name="Hu X."/>
            <person name="Zhang T."/>
            <person name="Song X."/>
            <person name="Zhang H."/>
            <person name="Dai N."/>
            <person name="Sheng W."/>
            <person name="Hou X."/>
            <person name="Wei L."/>
        </authorList>
    </citation>
    <scope>NUCLEOTIDE SEQUENCE</scope>
    <source>
        <strain evidence="2">3651</strain>
        <tissue evidence="2">Leaf</tissue>
    </source>
</reference>
<accession>A0AAE1XYU3</accession>
<sequence>MRQPSFWLFALCYSPIDSRRRAANINTYGASPLHRKPSFHSKSSSTPSHQNQTGNRGPSIFGTFPQPPLSSYPPPPPNISVDPKSPTPPVTQTHNPAPHKPNLTDLNPSPPPQNTLQTTPLTSQTPVIFNHDISPPHATPPPHINQA</sequence>
<dbReference type="AlphaFoldDB" id="A0AAE1XYU3"/>
<dbReference type="EMBL" id="JACGWO010000009">
    <property type="protein sequence ID" value="KAK4420149.1"/>
    <property type="molecule type" value="Genomic_DNA"/>
</dbReference>
<protein>
    <submittedName>
        <fullName evidence="2">Uncharacterized protein</fullName>
    </submittedName>
</protein>
<feature type="compositionally biased region" description="Pro residues" evidence="1">
    <location>
        <begin position="65"/>
        <end position="78"/>
    </location>
</feature>
<feature type="compositionally biased region" description="Low complexity" evidence="1">
    <location>
        <begin position="114"/>
        <end position="126"/>
    </location>
</feature>
<feature type="compositionally biased region" description="Low complexity" evidence="1">
    <location>
        <begin position="40"/>
        <end position="49"/>
    </location>
</feature>
<gene>
    <name evidence="2" type="ORF">Salat_2427800</name>
</gene>
<evidence type="ECO:0000313" key="3">
    <source>
        <dbReference type="Proteomes" id="UP001293254"/>
    </source>
</evidence>
<organism evidence="2 3">
    <name type="scientific">Sesamum alatum</name>
    <dbReference type="NCBI Taxonomy" id="300844"/>
    <lineage>
        <taxon>Eukaryota</taxon>
        <taxon>Viridiplantae</taxon>
        <taxon>Streptophyta</taxon>
        <taxon>Embryophyta</taxon>
        <taxon>Tracheophyta</taxon>
        <taxon>Spermatophyta</taxon>
        <taxon>Magnoliopsida</taxon>
        <taxon>eudicotyledons</taxon>
        <taxon>Gunneridae</taxon>
        <taxon>Pentapetalae</taxon>
        <taxon>asterids</taxon>
        <taxon>lamiids</taxon>
        <taxon>Lamiales</taxon>
        <taxon>Pedaliaceae</taxon>
        <taxon>Sesamum</taxon>
    </lineage>
</organism>
<evidence type="ECO:0000256" key="1">
    <source>
        <dbReference type="SAM" id="MobiDB-lite"/>
    </source>
</evidence>
<dbReference type="Proteomes" id="UP001293254">
    <property type="component" value="Unassembled WGS sequence"/>
</dbReference>
<reference evidence="2" key="2">
    <citation type="journal article" date="2024" name="Plant">
        <title>Genomic evolution and insights into agronomic trait innovations of Sesamum species.</title>
        <authorList>
            <person name="Miao H."/>
            <person name="Wang L."/>
            <person name="Qu L."/>
            <person name="Liu H."/>
            <person name="Sun Y."/>
            <person name="Le M."/>
            <person name="Wang Q."/>
            <person name="Wei S."/>
            <person name="Zheng Y."/>
            <person name="Lin W."/>
            <person name="Duan Y."/>
            <person name="Cao H."/>
            <person name="Xiong S."/>
            <person name="Wang X."/>
            <person name="Wei L."/>
            <person name="Li C."/>
            <person name="Ma Q."/>
            <person name="Ju M."/>
            <person name="Zhao R."/>
            <person name="Li G."/>
            <person name="Mu C."/>
            <person name="Tian Q."/>
            <person name="Mei H."/>
            <person name="Zhang T."/>
            <person name="Gao T."/>
            <person name="Zhang H."/>
        </authorList>
    </citation>
    <scope>NUCLEOTIDE SEQUENCE</scope>
    <source>
        <strain evidence="2">3651</strain>
    </source>
</reference>
<keyword evidence="3" id="KW-1185">Reference proteome</keyword>
<comment type="caution">
    <text evidence="2">The sequence shown here is derived from an EMBL/GenBank/DDBJ whole genome shotgun (WGS) entry which is preliminary data.</text>
</comment>
<evidence type="ECO:0000313" key="2">
    <source>
        <dbReference type="EMBL" id="KAK4420149.1"/>
    </source>
</evidence>
<feature type="compositionally biased region" description="Pro residues" evidence="1">
    <location>
        <begin position="137"/>
        <end position="147"/>
    </location>
</feature>